<proteinExistence type="predicted"/>
<dbReference type="AlphaFoldDB" id="A0A8S1MWU5"/>
<accession>A0A8S1MWU5</accession>
<organism evidence="1 2">
    <name type="scientific">Paramecium sonneborni</name>
    <dbReference type="NCBI Taxonomy" id="65129"/>
    <lineage>
        <taxon>Eukaryota</taxon>
        <taxon>Sar</taxon>
        <taxon>Alveolata</taxon>
        <taxon>Ciliophora</taxon>
        <taxon>Intramacronucleata</taxon>
        <taxon>Oligohymenophorea</taxon>
        <taxon>Peniculida</taxon>
        <taxon>Parameciidae</taxon>
        <taxon>Paramecium</taxon>
    </lineage>
</organism>
<dbReference type="Proteomes" id="UP000692954">
    <property type="component" value="Unassembled WGS sequence"/>
</dbReference>
<evidence type="ECO:0000313" key="2">
    <source>
        <dbReference type="Proteomes" id="UP000692954"/>
    </source>
</evidence>
<keyword evidence="2" id="KW-1185">Reference proteome</keyword>
<sequence length="45" mass="4995">MKNLIQSSGILSSIIEKESINLDVGCQQTLEQKSSVYNIISLKIK</sequence>
<protein>
    <submittedName>
        <fullName evidence="1">Uncharacterized protein</fullName>
    </submittedName>
</protein>
<gene>
    <name evidence="1" type="ORF">PSON_ATCC_30995.1.T0420101</name>
</gene>
<comment type="caution">
    <text evidence="1">The sequence shown here is derived from an EMBL/GenBank/DDBJ whole genome shotgun (WGS) entry which is preliminary data.</text>
</comment>
<evidence type="ECO:0000313" key="1">
    <source>
        <dbReference type="EMBL" id="CAD8081553.1"/>
    </source>
</evidence>
<reference evidence="1" key="1">
    <citation type="submission" date="2021-01" db="EMBL/GenBank/DDBJ databases">
        <authorList>
            <consortium name="Genoscope - CEA"/>
            <person name="William W."/>
        </authorList>
    </citation>
    <scope>NUCLEOTIDE SEQUENCE</scope>
</reference>
<dbReference type="EMBL" id="CAJJDN010000042">
    <property type="protein sequence ID" value="CAD8081553.1"/>
    <property type="molecule type" value="Genomic_DNA"/>
</dbReference>
<name>A0A8S1MWU5_9CILI</name>